<evidence type="ECO:0000313" key="1">
    <source>
        <dbReference type="EMBL" id="CAH0393261.1"/>
    </source>
</evidence>
<name>A0A9P0AJN1_BEMTA</name>
<accession>A0A9P0AJN1</accession>
<keyword evidence="2" id="KW-1185">Reference proteome</keyword>
<gene>
    <name evidence="1" type="ORF">BEMITA_LOCUS11684</name>
</gene>
<dbReference type="AlphaFoldDB" id="A0A9P0AJN1"/>
<reference evidence="1" key="1">
    <citation type="submission" date="2021-12" db="EMBL/GenBank/DDBJ databases">
        <authorList>
            <person name="King R."/>
        </authorList>
    </citation>
    <scope>NUCLEOTIDE SEQUENCE</scope>
</reference>
<organism evidence="1 2">
    <name type="scientific">Bemisia tabaci</name>
    <name type="common">Sweetpotato whitefly</name>
    <name type="synonym">Aleurodes tabaci</name>
    <dbReference type="NCBI Taxonomy" id="7038"/>
    <lineage>
        <taxon>Eukaryota</taxon>
        <taxon>Metazoa</taxon>
        <taxon>Ecdysozoa</taxon>
        <taxon>Arthropoda</taxon>
        <taxon>Hexapoda</taxon>
        <taxon>Insecta</taxon>
        <taxon>Pterygota</taxon>
        <taxon>Neoptera</taxon>
        <taxon>Paraneoptera</taxon>
        <taxon>Hemiptera</taxon>
        <taxon>Sternorrhyncha</taxon>
        <taxon>Aleyrodoidea</taxon>
        <taxon>Aleyrodidae</taxon>
        <taxon>Aleyrodinae</taxon>
        <taxon>Bemisia</taxon>
    </lineage>
</organism>
<dbReference type="Proteomes" id="UP001152759">
    <property type="component" value="Chromosome 7"/>
</dbReference>
<protein>
    <submittedName>
        <fullName evidence="1">Uncharacterized protein</fullName>
    </submittedName>
</protein>
<proteinExistence type="predicted"/>
<evidence type="ECO:0000313" key="2">
    <source>
        <dbReference type="Proteomes" id="UP001152759"/>
    </source>
</evidence>
<dbReference type="EMBL" id="OU963868">
    <property type="protein sequence ID" value="CAH0393261.1"/>
    <property type="molecule type" value="Genomic_DNA"/>
</dbReference>
<sequence length="218" mass="24879">MPFLGPFVNKLPLMCINVSRLRYTTEAFSADVRITDPVTEALRFYIETDLKTIRQMRYSASVLPRCTVGNPHLGVTHNDKATRQLISEYTCSTSSYDVALRNLSTALAEEFPRTGRVGTLGHSWDINSHIIKSELCATLPPNELFSEFLHLLRTDGYENYIFHLARRTDAHVDLLVSKDLLFQYKNFSNRVIDNKTVTATFNDAHWYVNITTQPGETE</sequence>